<comment type="subcellular location">
    <subcellularLocation>
        <location evidence="1">Chromosome</location>
        <location evidence="1">Centromere</location>
        <location evidence="1">Kinetochore</location>
    </subcellularLocation>
</comment>
<keyword evidence="7" id="KW-0131">Cell cycle</keyword>
<proteinExistence type="inferred from homology"/>
<dbReference type="GO" id="GO:0007094">
    <property type="term" value="P:mitotic spindle assembly checkpoint signaling"/>
    <property type="evidence" value="ECO:0007669"/>
    <property type="project" value="TreeGrafter"/>
</dbReference>
<dbReference type="AlphaFoldDB" id="A0AAV2TMD4"/>
<dbReference type="InterPro" id="IPR018630">
    <property type="entry name" value="Zwilch"/>
</dbReference>
<accession>A0AAV2TMD4</accession>
<dbReference type="GO" id="GO:1990423">
    <property type="term" value="C:RZZ complex"/>
    <property type="evidence" value="ECO:0007669"/>
    <property type="project" value="InterPro"/>
</dbReference>
<comment type="similarity">
    <text evidence="2">Belongs to the ZWILCH family.</text>
</comment>
<evidence type="ECO:0000313" key="9">
    <source>
        <dbReference type="EMBL" id="CAL5136582.1"/>
    </source>
</evidence>
<dbReference type="PANTHER" id="PTHR15995:SF1">
    <property type="entry name" value="PROTEIN ZWILCH HOMOLOG"/>
    <property type="match status" value="1"/>
</dbReference>
<evidence type="ECO:0000256" key="6">
    <source>
        <dbReference type="ARBA" id="ARBA00022838"/>
    </source>
</evidence>
<keyword evidence="4" id="KW-0132">Cell division</keyword>
<sequence length="514" mass="57869">MISLINAELGVSCQGLIADESDATPKKGLTLSSGTPHEGLVDTENLSGNPLEIEEIANISLETELLSAAQNSVALKSGIFDFTGLKPVRKMSNEEFKDGFIYYVSQNDNQLVGVFPLSKMCKRLLRINTVLNPNVNSTIKSLELQHMALLPNYRRNFEALYHLSSGTFTVKFDTCEPRVLSIPPSFVVGKLSIELSPYESNSLLPSMLDEIKTLRGILDAYESDSATWDVPGSPPSFDNFRSSIPTLLKNSDFSPMDIVASGPRSLLPIARRHLDSTEILWDALKGVRSKQMLRTFTSWVINYLLQNRELIKLSRKNDTKLAKLLRELITRTGYEDLDEHSIHPLSVDFLLEIGLYKLSNDFVAILETVLPDITSLPLLNNQDRWIVDSRWELFHHLYKSTCSFVSLATACTKQSYIPELRKIINQPTPRNEWRTALSGGPDGTPLLIKHSFDLPVAELKVPLAEIHPSLWIIRLDAEKPMRACIRLVYELVGKGGAEKYILHEMRLIDSYWLN</sequence>
<keyword evidence="3" id="KW-0158">Chromosome</keyword>
<reference evidence="9" key="1">
    <citation type="submission" date="2024-06" db="EMBL/GenBank/DDBJ databases">
        <authorList>
            <person name="Liu X."/>
            <person name="Lenzi L."/>
            <person name="Haldenby T S."/>
            <person name="Uol C."/>
        </authorList>
    </citation>
    <scope>NUCLEOTIDE SEQUENCE</scope>
</reference>
<gene>
    <name evidence="9" type="ORF">CDAUBV1_LOCUS10714</name>
</gene>
<evidence type="ECO:0000313" key="10">
    <source>
        <dbReference type="Proteomes" id="UP001497525"/>
    </source>
</evidence>
<dbReference type="GO" id="GO:0034501">
    <property type="term" value="P:protein localization to kinetochore"/>
    <property type="evidence" value="ECO:0007669"/>
    <property type="project" value="TreeGrafter"/>
</dbReference>
<dbReference type="PANTHER" id="PTHR15995">
    <property type="entry name" value="PROTEIN ZWILCH HOMOLOG"/>
    <property type="match status" value="1"/>
</dbReference>
<evidence type="ECO:0000256" key="3">
    <source>
        <dbReference type="ARBA" id="ARBA00022454"/>
    </source>
</evidence>
<keyword evidence="6" id="KW-0995">Kinetochore</keyword>
<evidence type="ECO:0000256" key="2">
    <source>
        <dbReference type="ARBA" id="ARBA00009062"/>
    </source>
</evidence>
<evidence type="ECO:0000256" key="7">
    <source>
        <dbReference type="ARBA" id="ARBA00023306"/>
    </source>
</evidence>
<keyword evidence="5" id="KW-0498">Mitosis</keyword>
<comment type="caution">
    <text evidence="9">The sequence shown here is derived from an EMBL/GenBank/DDBJ whole genome shotgun (WGS) entry which is preliminary data.</text>
</comment>
<evidence type="ECO:0000256" key="4">
    <source>
        <dbReference type="ARBA" id="ARBA00022618"/>
    </source>
</evidence>
<name>A0AAV2TMD4_CALDB</name>
<evidence type="ECO:0000256" key="1">
    <source>
        <dbReference type="ARBA" id="ARBA00004629"/>
    </source>
</evidence>
<organism evidence="9 10">
    <name type="scientific">Calicophoron daubneyi</name>
    <name type="common">Rumen fluke</name>
    <name type="synonym">Paramphistomum daubneyi</name>
    <dbReference type="NCBI Taxonomy" id="300641"/>
    <lineage>
        <taxon>Eukaryota</taxon>
        <taxon>Metazoa</taxon>
        <taxon>Spiralia</taxon>
        <taxon>Lophotrochozoa</taxon>
        <taxon>Platyhelminthes</taxon>
        <taxon>Trematoda</taxon>
        <taxon>Digenea</taxon>
        <taxon>Plagiorchiida</taxon>
        <taxon>Pronocephalata</taxon>
        <taxon>Paramphistomoidea</taxon>
        <taxon>Paramphistomidae</taxon>
        <taxon>Calicophoron</taxon>
    </lineage>
</organism>
<protein>
    <submittedName>
        <fullName evidence="9">Uncharacterized protein</fullName>
    </submittedName>
</protein>
<evidence type="ECO:0000256" key="5">
    <source>
        <dbReference type="ARBA" id="ARBA00022776"/>
    </source>
</evidence>
<keyword evidence="8" id="KW-0137">Centromere</keyword>
<dbReference type="Proteomes" id="UP001497525">
    <property type="component" value="Unassembled WGS sequence"/>
</dbReference>
<evidence type="ECO:0000256" key="8">
    <source>
        <dbReference type="ARBA" id="ARBA00023328"/>
    </source>
</evidence>
<dbReference type="GO" id="GO:0051301">
    <property type="term" value="P:cell division"/>
    <property type="evidence" value="ECO:0007669"/>
    <property type="project" value="UniProtKB-KW"/>
</dbReference>
<dbReference type="EMBL" id="CAXLJL010000334">
    <property type="protein sequence ID" value="CAL5136582.1"/>
    <property type="molecule type" value="Genomic_DNA"/>
</dbReference>